<keyword evidence="11" id="KW-1185">Reference proteome</keyword>
<keyword evidence="5 12" id="KW-0689">Ribosomal protein</keyword>
<dbReference type="GO" id="GO:0005763">
    <property type="term" value="C:mitochondrial small ribosomal subunit"/>
    <property type="evidence" value="ECO:0007669"/>
    <property type="project" value="UniProtKB-ARBA"/>
</dbReference>
<gene>
    <name evidence="12" type="primary">LOC117642038</name>
</gene>
<evidence type="ECO:0000256" key="10">
    <source>
        <dbReference type="ARBA" id="ARBA00035515"/>
    </source>
</evidence>
<dbReference type="PANTHER" id="PTHR13329:SF2">
    <property type="entry name" value="SMALL RIBOSOMAL SUBUNIT PROTEIN MS40"/>
    <property type="match status" value="1"/>
</dbReference>
<evidence type="ECO:0000256" key="8">
    <source>
        <dbReference type="ARBA" id="ARBA00032055"/>
    </source>
</evidence>
<dbReference type="RefSeq" id="XP_034235711.1">
    <property type="nucleotide sequence ID" value="XM_034379820.1"/>
</dbReference>
<organism evidence="12">
    <name type="scientific">Thrips palmi</name>
    <name type="common">Melon thrips</name>
    <dbReference type="NCBI Taxonomy" id="161013"/>
    <lineage>
        <taxon>Eukaryota</taxon>
        <taxon>Metazoa</taxon>
        <taxon>Ecdysozoa</taxon>
        <taxon>Arthropoda</taxon>
        <taxon>Hexapoda</taxon>
        <taxon>Insecta</taxon>
        <taxon>Pterygota</taxon>
        <taxon>Neoptera</taxon>
        <taxon>Paraneoptera</taxon>
        <taxon>Thysanoptera</taxon>
        <taxon>Terebrantia</taxon>
        <taxon>Thripoidea</taxon>
        <taxon>Thripidae</taxon>
        <taxon>Thrips</taxon>
    </lineage>
</organism>
<evidence type="ECO:0000256" key="7">
    <source>
        <dbReference type="ARBA" id="ARBA00023274"/>
    </source>
</evidence>
<evidence type="ECO:0000256" key="3">
    <source>
        <dbReference type="ARBA" id="ARBA00022553"/>
    </source>
</evidence>
<dbReference type="AlphaFoldDB" id="A0A6P8YGP0"/>
<comment type="similarity">
    <text evidence="2">Belongs to the bacterial ribosomal protein bS18 family. Mitochondrion-specific ribosomal protein mS40 subfamily.</text>
</comment>
<dbReference type="GeneID" id="117642038"/>
<evidence type="ECO:0000256" key="2">
    <source>
        <dbReference type="ARBA" id="ARBA00006136"/>
    </source>
</evidence>
<dbReference type="InterPro" id="IPR001648">
    <property type="entry name" value="Ribosomal_bS18"/>
</dbReference>
<evidence type="ECO:0000256" key="6">
    <source>
        <dbReference type="ARBA" id="ARBA00023128"/>
    </source>
</evidence>
<dbReference type="Gene3D" id="4.10.640.10">
    <property type="entry name" value="Ribosomal protein S18"/>
    <property type="match status" value="1"/>
</dbReference>
<reference evidence="12" key="1">
    <citation type="submission" date="2025-08" db="UniProtKB">
        <authorList>
            <consortium name="RefSeq"/>
        </authorList>
    </citation>
    <scope>IDENTIFICATION</scope>
    <source>
        <tissue evidence="12">Total insect</tissue>
    </source>
</reference>
<dbReference type="Proteomes" id="UP000515158">
    <property type="component" value="Unplaced"/>
</dbReference>
<evidence type="ECO:0000313" key="12">
    <source>
        <dbReference type="RefSeq" id="XP_034235711.1"/>
    </source>
</evidence>
<dbReference type="SUPFAM" id="SSF46911">
    <property type="entry name" value="Ribosomal protein S18"/>
    <property type="match status" value="1"/>
</dbReference>
<evidence type="ECO:0000256" key="5">
    <source>
        <dbReference type="ARBA" id="ARBA00022980"/>
    </source>
</evidence>
<dbReference type="InParanoid" id="A0A6P8YGP0"/>
<accession>A0A6P8YGP0</accession>
<evidence type="ECO:0000313" key="11">
    <source>
        <dbReference type="Proteomes" id="UP000515158"/>
    </source>
</evidence>
<dbReference type="GO" id="GO:0003735">
    <property type="term" value="F:structural constituent of ribosome"/>
    <property type="evidence" value="ECO:0007669"/>
    <property type="project" value="InterPro"/>
</dbReference>
<keyword evidence="7" id="KW-0687">Ribonucleoprotein</keyword>
<name>A0A6P8YGP0_THRPL</name>
<comment type="subcellular location">
    <subcellularLocation>
        <location evidence="1">Mitochondrion</location>
    </subcellularLocation>
</comment>
<dbReference type="Pfam" id="PF01084">
    <property type="entry name" value="Ribosomal_S18"/>
    <property type="match status" value="1"/>
</dbReference>
<evidence type="ECO:0000256" key="9">
    <source>
        <dbReference type="ARBA" id="ARBA00035130"/>
    </source>
</evidence>
<keyword evidence="6" id="KW-0496">Mitochondrion</keyword>
<dbReference type="OrthoDB" id="21463at2759"/>
<proteinExistence type="inferred from homology"/>
<keyword evidence="4" id="KW-0809">Transit peptide</keyword>
<keyword evidence="3" id="KW-0597">Phosphoprotein</keyword>
<evidence type="ECO:0000256" key="1">
    <source>
        <dbReference type="ARBA" id="ARBA00004173"/>
    </source>
</evidence>
<dbReference type="FunCoup" id="A0A6P8YGP0">
    <property type="interactions" value="572"/>
</dbReference>
<dbReference type="GO" id="GO:0032543">
    <property type="term" value="P:mitochondrial translation"/>
    <property type="evidence" value="ECO:0007669"/>
    <property type="project" value="InterPro"/>
</dbReference>
<dbReference type="FunFam" id="4.10.640.10:FF:000008">
    <property type="entry name" value="28S ribosomal protein S18b, mitochondrial"/>
    <property type="match status" value="1"/>
</dbReference>
<dbReference type="CTD" id="28973"/>
<dbReference type="InterPro" id="IPR040054">
    <property type="entry name" value="MRPS18B"/>
</dbReference>
<dbReference type="KEGG" id="tpal:117642038"/>
<dbReference type="InterPro" id="IPR036870">
    <property type="entry name" value="Ribosomal_bS18_sf"/>
</dbReference>
<dbReference type="PANTHER" id="PTHR13329">
    <property type="entry name" value="MITOCHONDRIAL RIBOSOMAL PROTEIN S18B"/>
    <property type="match status" value="1"/>
</dbReference>
<evidence type="ECO:0000256" key="4">
    <source>
        <dbReference type="ARBA" id="ARBA00022946"/>
    </source>
</evidence>
<sequence>MSSGIAIFRALRNFAVSNTLKYPSSRVIAGVNQVPGRFCSGEAQKAGGDEVDPKDRSVKILVETSIRYMQSKEYAATYGDEPVWVPYRRNFKGSKPPSRTRRSCIKQDRLVTGNPCPICRDEYLVLHEKNVALLKQFISPFTGEILGYSTTNICRKQYDNLMVAIIRARDQGLLTYHVPFRHYDYSHYIPEELKQKQEQQKQ</sequence>
<protein>
    <recommendedName>
        <fullName evidence="9">Small ribosomal subunit protein mS40</fullName>
    </recommendedName>
    <alternativeName>
        <fullName evidence="8">28S ribosomal protein S18-2, mitochondrial</fullName>
    </alternativeName>
    <alternativeName>
        <fullName evidence="10">28S ribosomal protein S18b, mitochondrial</fullName>
    </alternativeName>
</protein>